<dbReference type="PANTHER" id="PTHR13618">
    <property type="entry name" value="LEUCINE ZIPPER CONTAINING TRANSCRIPTION FACTOR LZF1"/>
    <property type="match status" value="1"/>
</dbReference>
<dbReference type="InterPro" id="IPR028241">
    <property type="entry name" value="RAVE2/Rogdi"/>
</dbReference>
<reference evidence="1" key="1">
    <citation type="journal article" date="2020" name="Stud. Mycol.">
        <title>101 Dothideomycetes genomes: a test case for predicting lifestyles and emergence of pathogens.</title>
        <authorList>
            <person name="Haridas S."/>
            <person name="Albert R."/>
            <person name="Binder M."/>
            <person name="Bloem J."/>
            <person name="Labutti K."/>
            <person name="Salamov A."/>
            <person name="Andreopoulos B."/>
            <person name="Baker S."/>
            <person name="Barry K."/>
            <person name="Bills G."/>
            <person name="Bluhm B."/>
            <person name="Cannon C."/>
            <person name="Castanera R."/>
            <person name="Culley D."/>
            <person name="Daum C."/>
            <person name="Ezra D."/>
            <person name="Gonzalez J."/>
            <person name="Henrissat B."/>
            <person name="Kuo A."/>
            <person name="Liang C."/>
            <person name="Lipzen A."/>
            <person name="Lutzoni F."/>
            <person name="Magnuson J."/>
            <person name="Mondo S."/>
            <person name="Nolan M."/>
            <person name="Ohm R."/>
            <person name="Pangilinan J."/>
            <person name="Park H.-J."/>
            <person name="Ramirez L."/>
            <person name="Alfaro M."/>
            <person name="Sun H."/>
            <person name="Tritt A."/>
            <person name="Yoshinaga Y."/>
            <person name="Zwiers L.-H."/>
            <person name="Turgeon B."/>
            <person name="Goodwin S."/>
            <person name="Spatafora J."/>
            <person name="Crous P."/>
            <person name="Grigoriev I."/>
        </authorList>
    </citation>
    <scope>NUCLEOTIDE SEQUENCE</scope>
    <source>
        <strain evidence="1">CBS 262.69</strain>
    </source>
</reference>
<dbReference type="OrthoDB" id="66510at2759"/>
<evidence type="ECO:0000313" key="2">
    <source>
        <dbReference type="Proteomes" id="UP000799640"/>
    </source>
</evidence>
<evidence type="ECO:0000313" key="1">
    <source>
        <dbReference type="EMBL" id="KAF2397516.1"/>
    </source>
</evidence>
<dbReference type="GO" id="GO:0043291">
    <property type="term" value="C:RAVE complex"/>
    <property type="evidence" value="ECO:0007669"/>
    <property type="project" value="TreeGrafter"/>
</dbReference>
<accession>A0A6G1HNS8</accession>
<protein>
    <recommendedName>
        <fullName evidence="3">RAVE subunit 2/Rogdi</fullName>
    </recommendedName>
</protein>
<dbReference type="Proteomes" id="UP000799640">
    <property type="component" value="Unassembled WGS sequence"/>
</dbReference>
<sequence length="304" mass="32620">MMSTIIWPPIAPAALAAETASSLARELDWLLAELQDTLQSLKAGLSECAALLAPSDTPSTLALSSHRSEALKGYVTRVGTHIVKGDVKLRLGSLPPPKGLAAYPLVVSGEPGAPVLALQQLAAVRSRIDACLDVVDVSTWAGDAKDAGFIAGQMRLLDVNLAEAKRMLKGEGDVGTQWWQEPVDYNTFDPPLPSNVSFHLSIVDAALRLEIRTLEPATPPADYHSAFSLNRLAVALGTVRVQHHDELGQTFTYKGHEVKVREKIRVESQDPNLMSALAKLNALERGVGLGRKALDIAMGRDGDE</sequence>
<dbReference type="Pfam" id="PF10259">
    <property type="entry name" value="Rogdi_lz"/>
    <property type="match status" value="1"/>
</dbReference>
<gene>
    <name evidence="1" type="ORF">EJ06DRAFT_152332</name>
</gene>
<dbReference type="AlphaFoldDB" id="A0A6G1HNS8"/>
<proteinExistence type="predicted"/>
<name>A0A6G1HNS8_9PEZI</name>
<evidence type="ECO:0008006" key="3">
    <source>
        <dbReference type="Google" id="ProtNLM"/>
    </source>
</evidence>
<organism evidence="1 2">
    <name type="scientific">Trichodelitschia bisporula</name>
    <dbReference type="NCBI Taxonomy" id="703511"/>
    <lineage>
        <taxon>Eukaryota</taxon>
        <taxon>Fungi</taxon>
        <taxon>Dikarya</taxon>
        <taxon>Ascomycota</taxon>
        <taxon>Pezizomycotina</taxon>
        <taxon>Dothideomycetes</taxon>
        <taxon>Dothideomycetes incertae sedis</taxon>
        <taxon>Phaeotrichales</taxon>
        <taxon>Phaeotrichaceae</taxon>
        <taxon>Trichodelitschia</taxon>
    </lineage>
</organism>
<dbReference type="EMBL" id="ML996703">
    <property type="protein sequence ID" value="KAF2397516.1"/>
    <property type="molecule type" value="Genomic_DNA"/>
</dbReference>
<keyword evidence="2" id="KW-1185">Reference proteome</keyword>
<dbReference type="PANTHER" id="PTHR13618:SF1">
    <property type="entry name" value="PROTEIN ROGDI HOMOLOG"/>
    <property type="match status" value="1"/>
</dbReference>